<dbReference type="SMART" id="SM00020">
    <property type="entry name" value="Tryp_SPc"/>
    <property type="match status" value="1"/>
</dbReference>
<proteinExistence type="predicted"/>
<evidence type="ECO:0000259" key="4">
    <source>
        <dbReference type="PROSITE" id="PS50240"/>
    </source>
</evidence>
<dbReference type="Proteomes" id="UP000233160">
    <property type="component" value="Unassembled WGS sequence"/>
</dbReference>
<dbReference type="Pfam" id="PF00089">
    <property type="entry name" value="Trypsin"/>
    <property type="match status" value="1"/>
</dbReference>
<keyword evidence="3" id="KW-1133">Transmembrane helix</keyword>
<organism evidence="5 6">
    <name type="scientific">Propithecus coquereli</name>
    <name type="common">Coquerel's sifaka</name>
    <name type="synonym">Propithecus verreauxi coquereli</name>
    <dbReference type="NCBI Taxonomy" id="379532"/>
    <lineage>
        <taxon>Eukaryota</taxon>
        <taxon>Metazoa</taxon>
        <taxon>Chordata</taxon>
        <taxon>Craniata</taxon>
        <taxon>Vertebrata</taxon>
        <taxon>Euteleostomi</taxon>
        <taxon>Mammalia</taxon>
        <taxon>Eutheria</taxon>
        <taxon>Euarchontoglires</taxon>
        <taxon>Primates</taxon>
        <taxon>Strepsirrhini</taxon>
        <taxon>Lemuriformes</taxon>
        <taxon>Indriidae</taxon>
        <taxon>Propithecus</taxon>
    </lineage>
</organism>
<keyword evidence="1" id="KW-0645">Protease</keyword>
<evidence type="ECO:0000256" key="1">
    <source>
        <dbReference type="ARBA" id="ARBA00022670"/>
    </source>
</evidence>
<dbReference type="Gene3D" id="2.40.10.10">
    <property type="entry name" value="Trypsin-like serine proteases"/>
    <property type="match status" value="1"/>
</dbReference>
<dbReference type="PANTHER" id="PTHR24253">
    <property type="entry name" value="TRANSMEMBRANE PROTEASE SERINE"/>
    <property type="match status" value="1"/>
</dbReference>
<dbReference type="PANTHER" id="PTHR24253:SF170">
    <property type="entry name" value="PEPTIDASE S1 DOMAIN-CONTAINING PROTEIN"/>
    <property type="match status" value="1"/>
</dbReference>
<feature type="transmembrane region" description="Helical" evidence="3">
    <location>
        <begin position="332"/>
        <end position="354"/>
    </location>
</feature>
<evidence type="ECO:0000313" key="6">
    <source>
        <dbReference type="Proteomes" id="UP000233160"/>
    </source>
</evidence>
<sequence>MGTNGGDSPSLCVCTGAGGSCPWCRPPPGPTFLPRQQGCGCPCRGPHPAGPRLRWPLLLRPAWAEATAPGPCAAGRAAGRCGRPQVSDVGGRIVGGHAVPAGTWPWPASLCPRRVHVWGGSLLSPQWVLTAGTASPGESLNSSDYQVHWGELKVTLPPSFSTVGRVILDSSPTGPPGSSGDIVLVQLSAPVSLCSQVLPVCLPEASADFRPGTWCWVTGWGYTQEGATTLPPWGCGDEAGVSVVDTDTCNQDCSSPEGGVVQPDMLRAQGPGMPDDSGEPLVCRVDGSWLQAGTGRAARPRVYTRVTAYVDWIRCHIRASEGSGSARPGPHVLPLLAGFFLPGLLLLLSCTLVAKRWLRPAWVAPP</sequence>
<name>A0A2K6FX03_PROCO</name>
<dbReference type="InterPro" id="IPR001254">
    <property type="entry name" value="Trypsin_dom"/>
</dbReference>
<keyword evidence="2" id="KW-1015">Disulfide bond</keyword>
<dbReference type="PRINTS" id="PR00722">
    <property type="entry name" value="CHYMOTRYPSIN"/>
</dbReference>
<dbReference type="InterPro" id="IPR043504">
    <property type="entry name" value="Peptidase_S1_PA_chymotrypsin"/>
</dbReference>
<keyword evidence="6" id="KW-1185">Reference proteome</keyword>
<dbReference type="PROSITE" id="PS50240">
    <property type="entry name" value="TRYPSIN_DOM"/>
    <property type="match status" value="1"/>
</dbReference>
<dbReference type="AlphaFoldDB" id="A0A2K6FX03"/>
<dbReference type="SUPFAM" id="SSF50494">
    <property type="entry name" value="Trypsin-like serine proteases"/>
    <property type="match status" value="1"/>
</dbReference>
<dbReference type="GO" id="GO:0006508">
    <property type="term" value="P:proteolysis"/>
    <property type="evidence" value="ECO:0007669"/>
    <property type="project" value="UniProtKB-KW"/>
</dbReference>
<reference evidence="5" key="1">
    <citation type="submission" date="2025-08" db="UniProtKB">
        <authorList>
            <consortium name="Ensembl"/>
        </authorList>
    </citation>
    <scope>IDENTIFICATION</scope>
</reference>
<dbReference type="CDD" id="cd00190">
    <property type="entry name" value="Tryp_SPc"/>
    <property type="match status" value="1"/>
</dbReference>
<keyword evidence="3" id="KW-0472">Membrane</keyword>
<protein>
    <recommendedName>
        <fullName evidence="4">Peptidase S1 domain-containing protein</fullName>
    </recommendedName>
</protein>
<dbReference type="InterPro" id="IPR009003">
    <property type="entry name" value="Peptidase_S1_PA"/>
</dbReference>
<dbReference type="STRING" id="379532.ENSPCOP00000018500"/>
<evidence type="ECO:0000256" key="2">
    <source>
        <dbReference type="ARBA" id="ARBA00023157"/>
    </source>
</evidence>
<evidence type="ECO:0000313" key="5">
    <source>
        <dbReference type="Ensembl" id="ENSPCOP00000018500.1"/>
    </source>
</evidence>
<dbReference type="Ensembl" id="ENSPCOT00000029143.1">
    <property type="protein sequence ID" value="ENSPCOP00000018500.1"/>
    <property type="gene ID" value="ENSPCOG00000021145.1"/>
</dbReference>
<accession>A0A2K6FX03</accession>
<dbReference type="InterPro" id="IPR001314">
    <property type="entry name" value="Peptidase_S1A"/>
</dbReference>
<dbReference type="GO" id="GO:0004252">
    <property type="term" value="F:serine-type endopeptidase activity"/>
    <property type="evidence" value="ECO:0007669"/>
    <property type="project" value="InterPro"/>
</dbReference>
<reference evidence="5" key="2">
    <citation type="submission" date="2025-09" db="UniProtKB">
        <authorList>
            <consortium name="Ensembl"/>
        </authorList>
    </citation>
    <scope>IDENTIFICATION</scope>
</reference>
<keyword evidence="1" id="KW-0378">Hydrolase</keyword>
<evidence type="ECO:0000256" key="3">
    <source>
        <dbReference type="SAM" id="Phobius"/>
    </source>
</evidence>
<feature type="domain" description="Peptidase S1" evidence="4">
    <location>
        <begin position="93"/>
        <end position="318"/>
    </location>
</feature>
<dbReference type="GeneTree" id="ENSGT00940000163349"/>
<keyword evidence="3" id="KW-0812">Transmembrane</keyword>